<dbReference type="EMBL" id="AZGZ01000034">
    <property type="protein sequence ID" value="KZZ87425.1"/>
    <property type="molecule type" value="Genomic_DNA"/>
</dbReference>
<evidence type="ECO:0000256" key="1">
    <source>
        <dbReference type="SAM" id="MobiDB-lite"/>
    </source>
</evidence>
<gene>
    <name evidence="3" type="ORF">AAP_05658</name>
</gene>
<dbReference type="AlphaFoldDB" id="A0A167VEQ8"/>
<evidence type="ECO:0000256" key="2">
    <source>
        <dbReference type="SAM" id="Phobius"/>
    </source>
</evidence>
<keyword evidence="2" id="KW-0472">Membrane</keyword>
<accession>A0A167VEQ8</accession>
<protein>
    <submittedName>
        <fullName evidence="3">Uncharacterized protein</fullName>
    </submittedName>
</protein>
<dbReference type="Proteomes" id="UP000242877">
    <property type="component" value="Unassembled WGS sequence"/>
</dbReference>
<comment type="caution">
    <text evidence="3">The sequence shown here is derived from an EMBL/GenBank/DDBJ whole genome shotgun (WGS) entry which is preliminary data.</text>
</comment>
<feature type="transmembrane region" description="Helical" evidence="2">
    <location>
        <begin position="36"/>
        <end position="57"/>
    </location>
</feature>
<proteinExistence type="predicted"/>
<sequence length="123" mass="13307">MPSSQAAADAAKAAAAAQNTAFTHGFRHCATRGPGFLKVVGGVTILFFAAAGVRSVFGPKDRHWGPPGAYGNGPFVEGAEGTEQPRGFKGWAQMRMRMLDERDNKLRAEFDQKLEELKQTINK</sequence>
<reference evidence="3 4" key="1">
    <citation type="journal article" date="2016" name="Genome Biol. Evol.">
        <title>Divergent and convergent evolution of fungal pathogenicity.</title>
        <authorList>
            <person name="Shang Y."/>
            <person name="Xiao G."/>
            <person name="Zheng P."/>
            <person name="Cen K."/>
            <person name="Zhan S."/>
            <person name="Wang C."/>
        </authorList>
    </citation>
    <scope>NUCLEOTIDE SEQUENCE [LARGE SCALE GENOMIC DNA]</scope>
    <source>
        <strain evidence="3 4">ARSEF 7405</strain>
    </source>
</reference>
<evidence type="ECO:0000313" key="3">
    <source>
        <dbReference type="EMBL" id="KZZ87425.1"/>
    </source>
</evidence>
<name>A0A167VEQ8_9EURO</name>
<keyword evidence="2" id="KW-0812">Transmembrane</keyword>
<keyword evidence="2" id="KW-1133">Transmembrane helix</keyword>
<dbReference type="VEuPathDB" id="FungiDB:AAP_05658"/>
<feature type="region of interest" description="Disordered" evidence="1">
    <location>
        <begin position="62"/>
        <end position="85"/>
    </location>
</feature>
<evidence type="ECO:0000313" key="4">
    <source>
        <dbReference type="Proteomes" id="UP000242877"/>
    </source>
</evidence>
<keyword evidence="4" id="KW-1185">Reference proteome</keyword>
<dbReference type="OrthoDB" id="4207393at2759"/>
<organism evidence="3 4">
    <name type="scientific">Ascosphaera apis ARSEF 7405</name>
    <dbReference type="NCBI Taxonomy" id="392613"/>
    <lineage>
        <taxon>Eukaryota</taxon>
        <taxon>Fungi</taxon>
        <taxon>Dikarya</taxon>
        <taxon>Ascomycota</taxon>
        <taxon>Pezizomycotina</taxon>
        <taxon>Eurotiomycetes</taxon>
        <taxon>Eurotiomycetidae</taxon>
        <taxon>Onygenales</taxon>
        <taxon>Ascosphaeraceae</taxon>
        <taxon>Ascosphaera</taxon>
    </lineage>
</organism>